<sequence length="2823" mass="330298">MVCIMKAVYSDFTIRLNPEQPYWIEEFSKLDIIVQEGRVQRWSSWFQYLPLSSIVYADSFGVLDSNCYHLFSSVEKESKQLNFLHYDCLDLTVMTITKIIQFIDSDDQQYYFEININTFEYENQWYYFDFILFLYENQFQIIIIKDEEIIKDEILNVVPFSNVKLLQKVGGSLLVEQSRLKNIEKGRKFASFPGKIIPIKSNDKVKDFANFAINFVRSNKICKCQSNTQNNLDDNDFLELNSIIYNSQYPNCNSFLLSGWFKIKDIIQSDIKMTYQFIKVSSNLQSSQLSNENLSPFQLFYYIQENSKKLIITSYSYQFPSVSLDFINNPFLITREFNINHNIQLWHLLYVKLIENDFYINIKFYDKKQVYEYSIQLMVYQFHQIYYKLILGNYQQSTINYINIIGRNLYLFNCNTNFLQQNCHHSCQECDGPTNEDCLSCSLDSQRIYLPEYKQCICPYFTIDDYDCKSYSDFNWQLISNREQNLECKYGQFEIDGLCYDCPGIRNQEFITCLECILNPKGWIQNPTCQTYLQLNKDGSTSKLQKNPWQQQQQYYIFNGINLELCAECVKSNLLDQNNITEDNNVKLQQFKQFCLTQVQSNQCYKCALPNCQICSLQLTGAVCLMCEWFSELINGLCIAYEFGIKDENNCISPYYISSNKYCKICPINNCLHCFEYVSDDLTKCTLYKDFQIFNGDENLKVGCALCENEYIFDFQLGMCLQQSSKIETCLRSYINQKGTEICTLSSKEDFSVAREIINCEKLISNCLQCFITVQSILRCIICKEGYTSTTTEVNGRCYINKLQYAKISIEGDYFQKDAWMQRIQSFMGSFLPNSYFYPTSNSYFIEEIAISCLEGYQLVEYRSCIKYCNSNCKQCKLNLSPPYYYCNQCPLDYYKKPQRVEENGQCLKCSPLCQFCESRTLDEISLIQPNFIVNEKNEQYTKKCIQHVFDPNVTLQKQQLIPLFCLNEKCSNVLQYEFYLVYCSLVYSAIDNILTTSNINYLNQIGVQTIIIQLQYPQPNNSCIGAIKINAIKLKQNIFSLRTTNVTILGNEVQFNITDPNDSIENFDIVYMFNFTINLKNTPLNFFGNTKLKLKMKNIKIFGNEQNQVNKLLNSDQFDSIILVNITIINIVFTESSFFKIESLQLEEQVQINQLLIFNCTFINTDLFLITNSQLFIQIDNLKIENCTLFNSSIFKMKQNQIVTNITQISRILVINCKLDHSYIVNYQDQFTLELFNLQIEQNIFYYSSFLSFNYNISLIDFNVQNNILDNSILIKANDINTTNFVIFSIDKLKVVNIKLINSNLIYFISQLTNMIIQFSNFILENIETLEANNQQQYLFKITHSFTCSIKQVQILNSKNFPIFSFFENNDILIENLIFQQNYKKNQINNCQQKDQFNNQLLFIQGFSYIKLNQLKIFNCQNFNQAFIEIISYFQHLQIINEKIEISDTLIENNIIQKVHQRNMLSIISIYSKNKQFVLFENLQFYHNFFHQYQDDPNENFASLVYIDSPQAQIIINNLFCKENAITNSSTSFIVIISQSILFMNNTISYHNVINQKLWSQFYEFELDIQYDQDQINQIIQQIYPIYVQGGVAKIISEQFICQNSIYQHILALTSAIFDIKTQGQGFIQFINISIESIYSIYQQGTDNFGCININSLNSNLNLQVSNANFLNVVNGMSTVIFSISPSQRKAKILLLDIKVINCFSFINQIMKVQFSLNKNKQQFKLKMLNITVIFEKSAWIRYFQQFGQFTEITEINEDNGMFNIIGGQVMIEQFIIQGIILSQIFQIINSNQILMKNVYISDISAFYQLPLIFINQQLNSIVILQNIMIQRFSIYQMNYIEENIENIENIQQYVIVECQLKKLILIDNYSSQNFIKQNIQLLQQQSNKIGYPLIQFISQNNQVRLIINQVKLIQNNCLSCSKGILFFDLNIFNYVKINEFLCIYNSIKENGCLNFKGNSENYKKKVTVHNSDFILNNGSQGGAIMAENITLFICRCKIIGNTVSQLGGGVYANINKSEIKINKSILILNKAKVGGGIYFAKQNNLIEENFSQTYLLFNHAEIYANNLVETPTHLSLSINQMDMMSEQLDINSNVRLISKIKPYNIIEQGNLLKAKQITIPSNQKINSYKIYVPEFQIYINYIDIMLISFKNRFNEKLEDLNYSYCQVKTAIFYENNRSVSQEKIIYNLQLDQNNKAFDLSSLSFSFDPYNQDQQLLQIGLNCYFEQSYQKLQYLIYAKTLKCQLGEFYIDKGCQICQSNQGFYSVTYNTTKCSIFDKQKFENISSNQIKLLSGYWRPNYLSDYTEYCFKNPTFCIGGWDVGHNLCSLGHIGGLCEECDIFDQRGKGQFYKNLSDFQCQECNKIWKSMLSFIFTSIWSFLSILITLRSIDKSNKLFSSLKIGQKYSKIIFKLNQDHESILIKMLLNYLWIFSVIFNFNISFSISFNFIEQTSNTLFVMINNLDCYLSQIQNIELIYLRLIFMLILIIIQLLIIWAGFTIQAKYKKQLLNRSIISNTLLYLYVSNYAALIKQFCSIISKRQISQISYIQGDVSLLFGTPNHISWIICFAIPGLGIFGLFIPFSLFFIMYINRAQLDQIKLRRHICYLFNEYNSESYYWESIKLSKKTIIIIILTYFEGNIFFKASLLGLCLLIYQMAAVKQKPYIISSLNFLDVQTGQICSITIFLAGANYVCEQENYSNLSLSLQICIVLLCVRLCYSFIINIFRVYFKKYKVLCVEVMYKICRFLKADCFLIVYLNNQLKKLNQREQRLRNNFTKIRCHLMSMSKAQIGHQKQIISLINSQSTIRYRQTIIDVEMNKLIST</sequence>
<keyword evidence="1" id="KW-1133">Transmembrane helix</keyword>
<dbReference type="PANTHER" id="PTHR11319:SF35">
    <property type="entry name" value="OUTER MEMBRANE PROTEIN PMPC-RELATED"/>
    <property type="match status" value="1"/>
</dbReference>
<dbReference type="PANTHER" id="PTHR11319">
    <property type="entry name" value="G PROTEIN-COUPLED RECEPTOR-RELATED"/>
    <property type="match status" value="1"/>
</dbReference>
<reference evidence="2" key="1">
    <citation type="submission" date="2021-01" db="EMBL/GenBank/DDBJ databases">
        <authorList>
            <consortium name="Genoscope - CEA"/>
            <person name="William W."/>
        </authorList>
    </citation>
    <scope>NUCLEOTIDE SEQUENCE</scope>
</reference>
<dbReference type="Proteomes" id="UP000689195">
    <property type="component" value="Unassembled WGS sequence"/>
</dbReference>
<evidence type="ECO:0000256" key="1">
    <source>
        <dbReference type="SAM" id="Phobius"/>
    </source>
</evidence>
<keyword evidence="1" id="KW-0472">Membrane</keyword>
<feature type="transmembrane region" description="Helical" evidence="1">
    <location>
        <begin position="2562"/>
        <end position="2590"/>
    </location>
</feature>
<organism evidence="2 3">
    <name type="scientific">Paramecium pentaurelia</name>
    <dbReference type="NCBI Taxonomy" id="43138"/>
    <lineage>
        <taxon>Eukaryota</taxon>
        <taxon>Sar</taxon>
        <taxon>Alveolata</taxon>
        <taxon>Ciliophora</taxon>
        <taxon>Intramacronucleata</taxon>
        <taxon>Oligohymenophorea</taxon>
        <taxon>Peniculida</taxon>
        <taxon>Parameciidae</taxon>
        <taxon>Paramecium</taxon>
    </lineage>
</organism>
<feature type="transmembrane region" description="Helical" evidence="1">
    <location>
        <begin position="2428"/>
        <end position="2449"/>
    </location>
</feature>
<name>A0A8S1WNS0_9CILI</name>
<dbReference type="EMBL" id="CAJJDO010000096">
    <property type="protein sequence ID" value="CAD8190281.1"/>
    <property type="molecule type" value="Genomic_DNA"/>
</dbReference>
<protein>
    <recommendedName>
        <fullName evidence="4">Transmembrane protein</fullName>
    </recommendedName>
</protein>
<proteinExistence type="predicted"/>
<dbReference type="InterPro" id="IPR006212">
    <property type="entry name" value="Furin_repeat"/>
</dbReference>
<gene>
    <name evidence="2" type="ORF">PPENT_87.1.T0960038</name>
</gene>
<evidence type="ECO:0000313" key="3">
    <source>
        <dbReference type="Proteomes" id="UP000689195"/>
    </source>
</evidence>
<feature type="transmembrane region" description="Helical" evidence="1">
    <location>
        <begin position="2519"/>
        <end position="2538"/>
    </location>
</feature>
<comment type="caution">
    <text evidence="2">The sequence shown here is derived from an EMBL/GenBank/DDBJ whole genome shotgun (WGS) entry which is preliminary data.</text>
</comment>
<evidence type="ECO:0008006" key="4">
    <source>
        <dbReference type="Google" id="ProtNLM"/>
    </source>
</evidence>
<keyword evidence="3" id="KW-1185">Reference proteome</keyword>
<evidence type="ECO:0000313" key="2">
    <source>
        <dbReference type="EMBL" id="CAD8190281.1"/>
    </source>
</evidence>
<dbReference type="OrthoDB" id="77931at2759"/>
<feature type="transmembrane region" description="Helical" evidence="1">
    <location>
        <begin position="2476"/>
        <end position="2498"/>
    </location>
</feature>
<dbReference type="CDD" id="cd00064">
    <property type="entry name" value="FU"/>
    <property type="match status" value="1"/>
</dbReference>
<feature type="transmembrane region" description="Helical" evidence="1">
    <location>
        <begin position="2628"/>
        <end position="2654"/>
    </location>
</feature>
<feature type="transmembrane region" description="Helical" evidence="1">
    <location>
        <begin position="2703"/>
        <end position="2725"/>
    </location>
</feature>
<keyword evidence="1" id="KW-0812">Transmembrane</keyword>
<accession>A0A8S1WNS0</accession>